<dbReference type="PANTHER" id="PTHR28002">
    <property type="entry name" value="MIOREX COMPLEX COMPONENT 11"/>
    <property type="match status" value="1"/>
</dbReference>
<feature type="region of interest" description="Disordered" evidence="1">
    <location>
        <begin position="1"/>
        <end position="25"/>
    </location>
</feature>
<dbReference type="PANTHER" id="PTHR28002:SF1">
    <property type="entry name" value="MIOREX COMPLEX COMPONENT 11"/>
    <property type="match status" value="1"/>
</dbReference>
<dbReference type="EMBL" id="JAEVFJ010000007">
    <property type="protein sequence ID" value="KAH8103596.1"/>
    <property type="molecule type" value="Genomic_DNA"/>
</dbReference>
<reference evidence="2" key="1">
    <citation type="journal article" date="2021" name="New Phytol.">
        <title>Evolutionary innovations through gain and loss of genes in the ectomycorrhizal Boletales.</title>
        <authorList>
            <person name="Wu G."/>
            <person name="Miyauchi S."/>
            <person name="Morin E."/>
            <person name="Kuo A."/>
            <person name="Drula E."/>
            <person name="Varga T."/>
            <person name="Kohler A."/>
            <person name="Feng B."/>
            <person name="Cao Y."/>
            <person name="Lipzen A."/>
            <person name="Daum C."/>
            <person name="Hundley H."/>
            <person name="Pangilinan J."/>
            <person name="Johnson J."/>
            <person name="Barry K."/>
            <person name="LaButti K."/>
            <person name="Ng V."/>
            <person name="Ahrendt S."/>
            <person name="Min B."/>
            <person name="Choi I.G."/>
            <person name="Park H."/>
            <person name="Plett J.M."/>
            <person name="Magnuson J."/>
            <person name="Spatafora J.W."/>
            <person name="Nagy L.G."/>
            <person name="Henrissat B."/>
            <person name="Grigoriev I.V."/>
            <person name="Yang Z.L."/>
            <person name="Xu J."/>
            <person name="Martin F.M."/>
        </authorList>
    </citation>
    <scope>NUCLEOTIDE SEQUENCE</scope>
    <source>
        <strain evidence="2">KKN 215</strain>
    </source>
</reference>
<keyword evidence="3" id="KW-1185">Reference proteome</keyword>
<dbReference type="GO" id="GO:0005739">
    <property type="term" value="C:mitochondrion"/>
    <property type="evidence" value="ECO:0007669"/>
    <property type="project" value="TreeGrafter"/>
</dbReference>
<evidence type="ECO:0000256" key="1">
    <source>
        <dbReference type="SAM" id="MobiDB-lite"/>
    </source>
</evidence>
<dbReference type="AlphaFoldDB" id="A0A8K0UUT8"/>
<feature type="region of interest" description="Disordered" evidence="1">
    <location>
        <begin position="126"/>
        <end position="146"/>
    </location>
</feature>
<dbReference type="Proteomes" id="UP000813824">
    <property type="component" value="Unassembled WGS sequence"/>
</dbReference>
<sequence>MPPPVPVPPPPHNGPPSSPPAPRPTRFAPYTQALNALSQRTRTPLPSLVLSFAVLHELTALVPLAGFFFGARALGVGDTLVKAISESQPDNDQRGWVREKGREWVDEGGRWAERVGRRYGVFGFEKRMPGGDSDQESTTRTSEMPSRLAEDAANAIVAYALTKALMPIRVGVSLYLSPAFSRRVVEPIRQTVLRTFRRQ</sequence>
<protein>
    <submittedName>
        <fullName evidence="2">Uncharacterized protein</fullName>
    </submittedName>
</protein>
<dbReference type="InterPro" id="IPR018811">
    <property type="entry name" value="MRX11"/>
</dbReference>
<dbReference type="OrthoDB" id="5580261at2759"/>
<dbReference type="Pfam" id="PF10306">
    <property type="entry name" value="FLILHELTA"/>
    <property type="match status" value="1"/>
</dbReference>
<comment type="caution">
    <text evidence="2">The sequence shown here is derived from an EMBL/GenBank/DDBJ whole genome shotgun (WGS) entry which is preliminary data.</text>
</comment>
<accession>A0A8K0UUT8</accession>
<evidence type="ECO:0000313" key="2">
    <source>
        <dbReference type="EMBL" id="KAH8103596.1"/>
    </source>
</evidence>
<evidence type="ECO:0000313" key="3">
    <source>
        <dbReference type="Proteomes" id="UP000813824"/>
    </source>
</evidence>
<gene>
    <name evidence="2" type="ORF">BXZ70DRAFT_741663</name>
</gene>
<organism evidence="2 3">
    <name type="scientific">Cristinia sonorae</name>
    <dbReference type="NCBI Taxonomy" id="1940300"/>
    <lineage>
        <taxon>Eukaryota</taxon>
        <taxon>Fungi</taxon>
        <taxon>Dikarya</taxon>
        <taxon>Basidiomycota</taxon>
        <taxon>Agaricomycotina</taxon>
        <taxon>Agaricomycetes</taxon>
        <taxon>Agaricomycetidae</taxon>
        <taxon>Agaricales</taxon>
        <taxon>Pleurotineae</taxon>
        <taxon>Stephanosporaceae</taxon>
        <taxon>Cristinia</taxon>
    </lineage>
</organism>
<proteinExistence type="predicted"/>
<name>A0A8K0UUT8_9AGAR</name>
<feature type="compositionally biased region" description="Pro residues" evidence="1">
    <location>
        <begin position="1"/>
        <end position="23"/>
    </location>
</feature>